<dbReference type="AlphaFoldDB" id="A0A162K970"/>
<reference evidence="5 6" key="1">
    <citation type="journal article" date="2016" name="Genome Biol. Evol.">
        <title>Divergent and convergent evolution of fungal pathogenicity.</title>
        <authorList>
            <person name="Shang Y."/>
            <person name="Xiao G."/>
            <person name="Zheng P."/>
            <person name="Cen K."/>
            <person name="Zhan S."/>
            <person name="Wang C."/>
        </authorList>
    </citation>
    <scope>NUCLEOTIDE SEQUENCE [LARGE SCALE GENOMIC DNA]</scope>
    <source>
        <strain evidence="5 6">RCEF 1005</strain>
    </source>
</reference>
<dbReference type="PANTHER" id="PTHR22935">
    <property type="entry name" value="PENICILLIN-BINDING PROTEIN"/>
    <property type="match status" value="1"/>
</dbReference>
<evidence type="ECO:0000313" key="6">
    <source>
        <dbReference type="Proteomes" id="UP000076881"/>
    </source>
</evidence>
<dbReference type="InterPro" id="IPR012338">
    <property type="entry name" value="Beta-lactam/transpept-like"/>
</dbReference>
<proteinExistence type="inferred from homology"/>
<name>A0A162K970_CORDF</name>
<dbReference type="PANTHER" id="PTHR22935:SF95">
    <property type="entry name" value="BETA-LACTAMASE-LIKE 1-RELATED"/>
    <property type="match status" value="1"/>
</dbReference>
<keyword evidence="6" id="KW-1185">Reference proteome</keyword>
<dbReference type="InterPro" id="IPR058664">
    <property type="entry name" value="ARB_00930-like_C"/>
</dbReference>
<feature type="domain" description="Beta-lactamase-related" evidence="3">
    <location>
        <begin position="74"/>
        <end position="401"/>
    </location>
</feature>
<dbReference type="Gene3D" id="3.40.710.10">
    <property type="entry name" value="DD-peptidase/beta-lactamase superfamily"/>
    <property type="match status" value="1"/>
</dbReference>
<feature type="signal peptide" evidence="2">
    <location>
        <begin position="1"/>
        <end position="15"/>
    </location>
</feature>
<evidence type="ECO:0000256" key="1">
    <source>
        <dbReference type="ARBA" id="ARBA00038473"/>
    </source>
</evidence>
<evidence type="ECO:0000256" key="2">
    <source>
        <dbReference type="SAM" id="SignalP"/>
    </source>
</evidence>
<evidence type="ECO:0000313" key="5">
    <source>
        <dbReference type="EMBL" id="OAA79582.1"/>
    </source>
</evidence>
<keyword evidence="2" id="KW-0732">Signal</keyword>
<dbReference type="Pfam" id="PF00144">
    <property type="entry name" value="Beta-lactamase"/>
    <property type="match status" value="1"/>
</dbReference>
<comment type="similarity">
    <text evidence="1">Belongs to the beta-lactamase family.</text>
</comment>
<evidence type="ECO:0000259" key="4">
    <source>
        <dbReference type="Pfam" id="PF26335"/>
    </source>
</evidence>
<dbReference type="InterPro" id="IPR051478">
    <property type="entry name" value="Beta-lactamase-like_AB/R"/>
</dbReference>
<organism evidence="5 6">
    <name type="scientific">Akanthomyces lecanii RCEF 1005</name>
    <dbReference type="NCBI Taxonomy" id="1081108"/>
    <lineage>
        <taxon>Eukaryota</taxon>
        <taxon>Fungi</taxon>
        <taxon>Dikarya</taxon>
        <taxon>Ascomycota</taxon>
        <taxon>Pezizomycotina</taxon>
        <taxon>Sordariomycetes</taxon>
        <taxon>Hypocreomycetidae</taxon>
        <taxon>Hypocreales</taxon>
        <taxon>Cordycipitaceae</taxon>
        <taxon>Akanthomyces</taxon>
        <taxon>Cordyceps confragosa</taxon>
    </lineage>
</organism>
<feature type="domain" description="Beta-lactamase-like ARB-00930-like C-terminal" evidence="4">
    <location>
        <begin position="413"/>
        <end position="572"/>
    </location>
</feature>
<feature type="chain" id="PRO_5012520352" evidence="2">
    <location>
        <begin position="16"/>
        <end position="575"/>
    </location>
</feature>
<dbReference type="InterPro" id="IPR001466">
    <property type="entry name" value="Beta-lactam-related"/>
</dbReference>
<dbReference type="SUPFAM" id="SSF56601">
    <property type="entry name" value="beta-lactamase/transpeptidase-like"/>
    <property type="match status" value="1"/>
</dbReference>
<comment type="caution">
    <text evidence="5">The sequence shown here is derived from an EMBL/GenBank/DDBJ whole genome shotgun (WGS) entry which is preliminary data.</text>
</comment>
<accession>A0A162K970</accession>
<dbReference type="EMBL" id="AZHF01000002">
    <property type="protein sequence ID" value="OAA79582.1"/>
    <property type="molecule type" value="Genomic_DNA"/>
</dbReference>
<dbReference type="Proteomes" id="UP000076881">
    <property type="component" value="Unassembled WGS sequence"/>
</dbReference>
<dbReference type="STRING" id="1081108.A0A162K970"/>
<sequence>MKLTTLAYSVGLVAALDCRPEGPVLPKPAQLGDAATFRRAAVDLAHTFDALASGKIAVPWPAENVSFSVAVVSADRDQGEPLWQYHHRAAANVDGTDTVDADSQYLIGSVSKMVTDYILLAAGMDLDVPVKTYLPRLNGSAEWDGITLRMLASQMAGVPTNYGFSEYYFLKDVYLALGFPPINESDYPPCGVNGFNDGCTAQQLEIGLRDSYPVAAPGSRPAYSNAAFALIGLAVQAHTGLNYTQQVHDLVSSPLNLTSTRPSPGDARRAVIPPGDSGWGADYGLNAPQGGLVSSVADLCRLARAILSRTAPALSPAQTRQWLKPASFAGGMASAVGMPWEIRRHANLTGAHPHPVTVYAKSGAAPLYRSHFALVDEYGLGIVVLTAGDMDAVTHIYDAALSVLVSAADSVTREHARTEYAQEFTGCGSGSANNTVKARLTLDEDSLVLSAMSRGNADILAGWLKVFNESLGAFGPKISDTVRLFPTDLSENVAMDDGEVGVKEVWRLWPDLAAPAVVDLPGSGLDKDDCLGWTLGDWIHYGGEPLDRVIFYRRGTKVTGFEVPFLRSGVMKVPA</sequence>
<dbReference type="Pfam" id="PF26335">
    <property type="entry name" value="ARB_00930_C"/>
    <property type="match status" value="1"/>
</dbReference>
<gene>
    <name evidence="5" type="ORF">LEL_03068</name>
</gene>
<dbReference type="OrthoDB" id="6220758at2759"/>
<evidence type="ECO:0000259" key="3">
    <source>
        <dbReference type="Pfam" id="PF00144"/>
    </source>
</evidence>
<protein>
    <submittedName>
        <fullName evidence="5">Beta-lactamase/transpeptidase-like protein</fullName>
    </submittedName>
</protein>